<feature type="domain" description="Bulb-type lectin" evidence="22">
    <location>
        <begin position="27"/>
        <end position="149"/>
    </location>
</feature>
<evidence type="ECO:0000256" key="19">
    <source>
        <dbReference type="SAM" id="Phobius"/>
    </source>
</evidence>
<keyword evidence="10 19" id="KW-1133">Transmembrane helix</keyword>
<dbReference type="OrthoDB" id="619632at2759"/>
<dbReference type="GO" id="GO:0016020">
    <property type="term" value="C:membrane"/>
    <property type="evidence" value="ECO:0007669"/>
    <property type="project" value="UniProtKB-SubCell"/>
</dbReference>
<comment type="catalytic activity">
    <reaction evidence="15 17">
        <text>L-threonyl-[protein] + ATP = O-phospho-L-threonyl-[protein] + ADP + H(+)</text>
        <dbReference type="Rhea" id="RHEA:46608"/>
        <dbReference type="Rhea" id="RHEA-COMP:11060"/>
        <dbReference type="Rhea" id="RHEA-COMP:11605"/>
        <dbReference type="ChEBI" id="CHEBI:15378"/>
        <dbReference type="ChEBI" id="CHEBI:30013"/>
        <dbReference type="ChEBI" id="CHEBI:30616"/>
        <dbReference type="ChEBI" id="CHEBI:61977"/>
        <dbReference type="ChEBI" id="CHEBI:456216"/>
        <dbReference type="EC" id="2.7.11.1"/>
    </reaction>
</comment>
<keyword evidence="5 19" id="KW-0812">Transmembrane</keyword>
<dbReference type="PIRSF" id="PIRSF000641">
    <property type="entry name" value="SRK"/>
    <property type="match status" value="1"/>
</dbReference>
<protein>
    <recommendedName>
        <fullName evidence="17">Receptor-like serine/threonine-protein kinase</fullName>
        <ecNumber evidence="17">2.7.11.1</ecNumber>
    </recommendedName>
</protein>
<comment type="subcellular location">
    <subcellularLocation>
        <location evidence="1">Membrane</location>
        <topology evidence="1">Single-pass type I membrane protein</topology>
    </subcellularLocation>
</comment>
<dbReference type="InterPro" id="IPR001480">
    <property type="entry name" value="Bulb-type_lectin_dom"/>
</dbReference>
<dbReference type="PROSITE" id="PS00108">
    <property type="entry name" value="PROTEIN_KINASE_ST"/>
    <property type="match status" value="1"/>
</dbReference>
<evidence type="ECO:0000256" key="17">
    <source>
        <dbReference type="PIRNR" id="PIRNR000641"/>
    </source>
</evidence>
<keyword evidence="12" id="KW-1015">Disulfide bond</keyword>
<accession>A0A834FUY6</accession>
<evidence type="ECO:0000256" key="15">
    <source>
        <dbReference type="ARBA" id="ARBA00047899"/>
    </source>
</evidence>
<keyword evidence="4 17" id="KW-0808">Transferase</keyword>
<dbReference type="Pfam" id="PF00069">
    <property type="entry name" value="Pkinase"/>
    <property type="match status" value="1"/>
</dbReference>
<evidence type="ECO:0000256" key="2">
    <source>
        <dbReference type="ARBA" id="ARBA00022527"/>
    </source>
</evidence>
<dbReference type="Pfam" id="PF00954">
    <property type="entry name" value="S_locus_glycop"/>
    <property type="match status" value="1"/>
</dbReference>
<evidence type="ECO:0000256" key="5">
    <source>
        <dbReference type="ARBA" id="ARBA00022692"/>
    </source>
</evidence>
<dbReference type="InterPro" id="IPR000858">
    <property type="entry name" value="S_locus_glycoprot_dom"/>
</dbReference>
<evidence type="ECO:0000256" key="20">
    <source>
        <dbReference type="SAM" id="SignalP"/>
    </source>
</evidence>
<evidence type="ECO:0000256" key="13">
    <source>
        <dbReference type="ARBA" id="ARBA00023170"/>
    </source>
</evidence>
<evidence type="ECO:0000313" key="25">
    <source>
        <dbReference type="Proteomes" id="UP000626092"/>
    </source>
</evidence>
<evidence type="ECO:0000256" key="16">
    <source>
        <dbReference type="ARBA" id="ARBA00048679"/>
    </source>
</evidence>
<keyword evidence="7 17" id="KW-0547">Nucleotide-binding</keyword>
<evidence type="ECO:0000256" key="9">
    <source>
        <dbReference type="ARBA" id="ARBA00022840"/>
    </source>
</evidence>
<keyword evidence="25" id="KW-1185">Reference proteome</keyword>
<evidence type="ECO:0000256" key="6">
    <source>
        <dbReference type="ARBA" id="ARBA00022729"/>
    </source>
</evidence>
<evidence type="ECO:0000256" key="14">
    <source>
        <dbReference type="ARBA" id="ARBA00023180"/>
    </source>
</evidence>
<evidence type="ECO:0000256" key="7">
    <source>
        <dbReference type="ARBA" id="ARBA00022741"/>
    </source>
</evidence>
<dbReference type="SMART" id="SM00220">
    <property type="entry name" value="S_TKc"/>
    <property type="match status" value="1"/>
</dbReference>
<evidence type="ECO:0000256" key="12">
    <source>
        <dbReference type="ARBA" id="ARBA00023157"/>
    </source>
</evidence>
<organism evidence="24 25">
    <name type="scientific">Rhododendron simsii</name>
    <name type="common">Sims's rhododendron</name>
    <dbReference type="NCBI Taxonomy" id="118357"/>
    <lineage>
        <taxon>Eukaryota</taxon>
        <taxon>Viridiplantae</taxon>
        <taxon>Streptophyta</taxon>
        <taxon>Embryophyta</taxon>
        <taxon>Tracheophyta</taxon>
        <taxon>Spermatophyta</taxon>
        <taxon>Magnoliopsida</taxon>
        <taxon>eudicotyledons</taxon>
        <taxon>Gunneridae</taxon>
        <taxon>Pentapetalae</taxon>
        <taxon>asterids</taxon>
        <taxon>Ericales</taxon>
        <taxon>Ericaceae</taxon>
        <taxon>Ericoideae</taxon>
        <taxon>Rhodoreae</taxon>
        <taxon>Rhododendron</taxon>
    </lineage>
</organism>
<evidence type="ECO:0000256" key="1">
    <source>
        <dbReference type="ARBA" id="ARBA00004479"/>
    </source>
</evidence>
<dbReference type="EMBL" id="WJXA01000331">
    <property type="protein sequence ID" value="KAF7113184.1"/>
    <property type="molecule type" value="Genomic_DNA"/>
</dbReference>
<dbReference type="Gene3D" id="1.10.510.10">
    <property type="entry name" value="Transferase(Phosphotransferase) domain 1"/>
    <property type="match status" value="1"/>
</dbReference>
<dbReference type="PROSITE" id="PS00107">
    <property type="entry name" value="PROTEIN_KINASE_ATP"/>
    <property type="match status" value="1"/>
</dbReference>
<evidence type="ECO:0000256" key="4">
    <source>
        <dbReference type="ARBA" id="ARBA00022679"/>
    </source>
</evidence>
<feature type="binding site" evidence="18">
    <location>
        <position position="595"/>
    </location>
    <ligand>
        <name>ATP</name>
        <dbReference type="ChEBI" id="CHEBI:30616"/>
    </ligand>
</feature>
<dbReference type="PROSITE" id="PS50948">
    <property type="entry name" value="PAN"/>
    <property type="match status" value="1"/>
</dbReference>
<dbReference type="InterPro" id="IPR024171">
    <property type="entry name" value="SRK-like_kinase"/>
</dbReference>
<evidence type="ECO:0000256" key="8">
    <source>
        <dbReference type="ARBA" id="ARBA00022777"/>
    </source>
</evidence>
<evidence type="ECO:0000256" key="18">
    <source>
        <dbReference type="PROSITE-ProRule" id="PRU10141"/>
    </source>
</evidence>
<dbReference type="SMART" id="SM00108">
    <property type="entry name" value="B_lectin"/>
    <property type="match status" value="1"/>
</dbReference>
<dbReference type="PROSITE" id="PS50927">
    <property type="entry name" value="BULB_LECTIN"/>
    <property type="match status" value="1"/>
</dbReference>
<evidence type="ECO:0000256" key="10">
    <source>
        <dbReference type="ARBA" id="ARBA00022989"/>
    </source>
</evidence>
<keyword evidence="13" id="KW-0675">Receptor</keyword>
<feature type="domain" description="Protein kinase" evidence="21">
    <location>
        <begin position="567"/>
        <end position="850"/>
    </location>
</feature>
<dbReference type="CDD" id="cd01098">
    <property type="entry name" value="PAN_AP_plant"/>
    <property type="match status" value="1"/>
</dbReference>
<keyword evidence="8 17" id="KW-0418">Kinase</keyword>
<comment type="similarity">
    <text evidence="17">Belongs to the protein kinase superfamily. Ser/Thr protein kinase family.</text>
</comment>
<comment type="caution">
    <text evidence="24">The sequence shown here is derived from an EMBL/GenBank/DDBJ whole genome shotgun (WGS) entry which is preliminary data.</text>
</comment>
<evidence type="ECO:0000313" key="24">
    <source>
        <dbReference type="EMBL" id="KAF7113184.1"/>
    </source>
</evidence>
<dbReference type="GO" id="GO:0005524">
    <property type="term" value="F:ATP binding"/>
    <property type="evidence" value="ECO:0007669"/>
    <property type="project" value="UniProtKB-UniRule"/>
</dbReference>
<reference evidence="24" key="1">
    <citation type="submission" date="2019-11" db="EMBL/GenBank/DDBJ databases">
        <authorList>
            <person name="Liu Y."/>
            <person name="Hou J."/>
            <person name="Li T.-Q."/>
            <person name="Guan C.-H."/>
            <person name="Wu X."/>
            <person name="Wu H.-Z."/>
            <person name="Ling F."/>
            <person name="Zhang R."/>
            <person name="Shi X.-G."/>
            <person name="Ren J.-P."/>
            <person name="Chen E.-F."/>
            <person name="Sun J.-M."/>
        </authorList>
    </citation>
    <scope>NUCLEOTIDE SEQUENCE</scope>
    <source>
        <strain evidence="24">Adult_tree_wgs_1</strain>
        <tissue evidence="24">Leaves</tissue>
    </source>
</reference>
<dbReference type="AlphaFoldDB" id="A0A834FUY6"/>
<dbReference type="CDD" id="cd00028">
    <property type="entry name" value="B_lectin"/>
    <property type="match status" value="1"/>
</dbReference>
<keyword evidence="3" id="KW-0245">EGF-like domain</keyword>
<evidence type="ECO:0000259" key="22">
    <source>
        <dbReference type="PROSITE" id="PS50927"/>
    </source>
</evidence>
<dbReference type="Gene3D" id="3.30.200.20">
    <property type="entry name" value="Phosphorylase Kinase, domain 1"/>
    <property type="match status" value="1"/>
</dbReference>
<dbReference type="InterPro" id="IPR011009">
    <property type="entry name" value="Kinase-like_dom_sf"/>
</dbReference>
<dbReference type="GO" id="GO:0004674">
    <property type="term" value="F:protein serine/threonine kinase activity"/>
    <property type="evidence" value="ECO:0007669"/>
    <property type="project" value="UniProtKB-KW"/>
</dbReference>
<dbReference type="PROSITE" id="PS50011">
    <property type="entry name" value="PROTEIN_KINASE_DOM"/>
    <property type="match status" value="1"/>
</dbReference>
<evidence type="ECO:0000256" key="11">
    <source>
        <dbReference type="ARBA" id="ARBA00023136"/>
    </source>
</evidence>
<dbReference type="InterPro" id="IPR003609">
    <property type="entry name" value="Pan_app"/>
</dbReference>
<keyword evidence="6 20" id="KW-0732">Signal</keyword>
<dbReference type="PANTHER" id="PTHR47974:SF3">
    <property type="entry name" value="RECEPTOR-LIKE SERINE_THREONINE-PROTEIN KINASE"/>
    <property type="match status" value="1"/>
</dbReference>
<sequence>MDTPILILLISLLLSSLPPLFSISSRYATVPASSSLSVSDVLISANGIFSAGFYNVGENAYCFSIWFTKPTSDGNLTVIWMANRDQPVSGKRSKLSLLKSGNLKLTDTTQFTVWSTNTKSLSPLQLQLLSTGNLVLRNQNGSVWESFDSPTDTLLPNQPMTRNSKLVSSRSLNNFSSGFYSLFFDYDNVLRLLFDSAEVSSMYWPNPWLVSWEAGRTTYNNSQTAAFNSSGYFRSSDDFKFKASDYVIGTWRILKMDVDGNVRLYSLDEERRIWRVSWQAISQPCKIHGVCGPNAMCNYDHQGENAGWRCTCLSGYKAKNLTDWSFGCESELNHSCNAAESSFIKLSNVEFCGYDIKFYENYTDERYKAKTLTDWSLGCELEFNLTCNAAESGFIKLPNVEFYGYDIKFYENYTYERCEEVCLKSCTCYGFNFKFNGDKGYYNCFPKSLLLNGYRSPSFENPFYLRLPKASISFYANRKQEIGLHCPLTKQNLLLDRGYKKPKQKGMLQFMVWFACAFGCFEIICICFVWLLLNKTQQRSRENTQSYLQVVSGFRKFTYAEMKKATRNFREEIGRGGSGIVYKGVLSDRRVAAIKRLNEANQGETEFLAEVSIIGRVNHMNLIEIWGYCVEGNHRLLVYEYMECGSLGENLISGTLDWEKRFDIAVGSARGLAYLHEECLEWVLHCDVKPQNILLDSNFQPKVADFGLSKLVNRGAGGKYSSFSRVRGTRGYMAPEWISNLLITSKVDVYSYGVVVLEMVTGKSPMTTGGQASGNTEEMEQRGLVKWVREKMNGNGENELWLEEIIDPGMKGKCDLRKMGILVQVALECVKEDKDARPTMSQVIERLLPH</sequence>
<dbReference type="FunFam" id="3.30.200.20:FF:000059">
    <property type="entry name" value="S-receptor-like serine/threonine-protein kinase"/>
    <property type="match status" value="1"/>
</dbReference>
<proteinExistence type="inferred from homology"/>
<evidence type="ECO:0000259" key="23">
    <source>
        <dbReference type="PROSITE" id="PS50948"/>
    </source>
</evidence>
<keyword evidence="14" id="KW-0325">Glycoprotein</keyword>
<dbReference type="CDD" id="cd14066">
    <property type="entry name" value="STKc_IRAK"/>
    <property type="match status" value="1"/>
</dbReference>
<dbReference type="SUPFAM" id="SSF51110">
    <property type="entry name" value="alpha-D-mannose-specific plant lectins"/>
    <property type="match status" value="1"/>
</dbReference>
<dbReference type="EC" id="2.7.11.1" evidence="17"/>
<evidence type="ECO:0000259" key="21">
    <source>
        <dbReference type="PROSITE" id="PS50011"/>
    </source>
</evidence>
<keyword evidence="11 19" id="KW-0472">Membrane</keyword>
<feature type="transmembrane region" description="Helical" evidence="19">
    <location>
        <begin position="510"/>
        <end position="533"/>
    </location>
</feature>
<evidence type="ECO:0000256" key="3">
    <source>
        <dbReference type="ARBA" id="ARBA00022536"/>
    </source>
</evidence>
<dbReference type="PANTHER" id="PTHR47974">
    <property type="entry name" value="OS07G0415500 PROTEIN"/>
    <property type="match status" value="1"/>
</dbReference>
<dbReference type="GO" id="GO:0048544">
    <property type="term" value="P:recognition of pollen"/>
    <property type="evidence" value="ECO:0007669"/>
    <property type="project" value="InterPro"/>
</dbReference>
<name>A0A834FUY6_RHOSS</name>
<feature type="chain" id="PRO_5032385200" description="Receptor-like serine/threonine-protein kinase" evidence="20">
    <location>
        <begin position="23"/>
        <end position="850"/>
    </location>
</feature>
<dbReference type="InterPro" id="IPR008271">
    <property type="entry name" value="Ser/Thr_kinase_AS"/>
</dbReference>
<dbReference type="Pfam" id="PF01453">
    <property type="entry name" value="B_lectin"/>
    <property type="match status" value="1"/>
</dbReference>
<dbReference type="InterPro" id="IPR036426">
    <property type="entry name" value="Bulb-type_lectin_dom_sf"/>
</dbReference>
<keyword evidence="2 17" id="KW-0723">Serine/threonine-protein kinase</keyword>
<dbReference type="SUPFAM" id="SSF56112">
    <property type="entry name" value="Protein kinase-like (PK-like)"/>
    <property type="match status" value="1"/>
</dbReference>
<dbReference type="Gene3D" id="2.90.10.10">
    <property type="entry name" value="Bulb-type lectin domain"/>
    <property type="match status" value="1"/>
</dbReference>
<comment type="catalytic activity">
    <reaction evidence="16 17">
        <text>L-seryl-[protein] + ATP = O-phospho-L-seryl-[protein] + ADP + H(+)</text>
        <dbReference type="Rhea" id="RHEA:17989"/>
        <dbReference type="Rhea" id="RHEA-COMP:9863"/>
        <dbReference type="Rhea" id="RHEA-COMP:11604"/>
        <dbReference type="ChEBI" id="CHEBI:15378"/>
        <dbReference type="ChEBI" id="CHEBI:29999"/>
        <dbReference type="ChEBI" id="CHEBI:30616"/>
        <dbReference type="ChEBI" id="CHEBI:83421"/>
        <dbReference type="ChEBI" id="CHEBI:456216"/>
        <dbReference type="EC" id="2.7.11.1"/>
    </reaction>
</comment>
<feature type="domain" description="Apple" evidence="23">
    <location>
        <begin position="387"/>
        <end position="468"/>
    </location>
</feature>
<dbReference type="InterPro" id="IPR017441">
    <property type="entry name" value="Protein_kinase_ATP_BS"/>
</dbReference>
<dbReference type="Proteomes" id="UP000626092">
    <property type="component" value="Unassembled WGS sequence"/>
</dbReference>
<dbReference type="InterPro" id="IPR000719">
    <property type="entry name" value="Prot_kinase_dom"/>
</dbReference>
<feature type="signal peptide" evidence="20">
    <location>
        <begin position="1"/>
        <end position="22"/>
    </location>
</feature>
<gene>
    <name evidence="24" type="ORF">RHSIM_RhsimUnG0151400</name>
</gene>
<keyword evidence="9 17" id="KW-0067">ATP-binding</keyword>
<dbReference type="FunFam" id="1.10.510.10:FF:000537">
    <property type="entry name" value="Putative receptor-like protein kinase"/>
    <property type="match status" value="1"/>
</dbReference>